<dbReference type="SMART" id="SM00132">
    <property type="entry name" value="LIM"/>
    <property type="match status" value="1"/>
</dbReference>
<dbReference type="InterPro" id="IPR001781">
    <property type="entry name" value="Znf_LIM"/>
</dbReference>
<dbReference type="GO" id="GO:0001725">
    <property type="term" value="C:stress fiber"/>
    <property type="evidence" value="ECO:0007669"/>
    <property type="project" value="TreeGrafter"/>
</dbReference>
<dbReference type="SUPFAM" id="SSF57716">
    <property type="entry name" value="Glucocorticoid receptor-like (DNA-binding domain)"/>
    <property type="match status" value="1"/>
</dbReference>
<dbReference type="GO" id="GO:0003779">
    <property type="term" value="F:actin binding"/>
    <property type="evidence" value="ECO:0007669"/>
    <property type="project" value="TreeGrafter"/>
</dbReference>
<comment type="subcellular location">
    <subcellularLocation>
        <location evidence="1">Cytoplasm</location>
        <location evidence="1">Cytoskeleton</location>
    </subcellularLocation>
</comment>
<dbReference type="PROSITE" id="PS00478">
    <property type="entry name" value="LIM_DOMAIN_1"/>
    <property type="match status" value="1"/>
</dbReference>
<name>H3AQ90_LATCH</name>
<dbReference type="Gene3D" id="2.10.110.10">
    <property type="entry name" value="Cysteine Rich Protein"/>
    <property type="match status" value="1"/>
</dbReference>
<dbReference type="CDD" id="cd09449">
    <property type="entry name" value="LIM_Mystique"/>
    <property type="match status" value="1"/>
</dbReference>
<dbReference type="InterPro" id="IPR031847">
    <property type="entry name" value="PDLI1-4/Zasp-like_mid"/>
</dbReference>
<dbReference type="GO" id="GO:0061061">
    <property type="term" value="P:muscle structure development"/>
    <property type="evidence" value="ECO:0007669"/>
    <property type="project" value="TreeGrafter"/>
</dbReference>
<keyword evidence="4 7" id="KW-0862">Zinc</keyword>
<dbReference type="Bgee" id="ENSLACG00000010398">
    <property type="expression patterns" value="Expressed in pectoral fin and 2 other cell types or tissues"/>
</dbReference>
<dbReference type="GO" id="GO:0031941">
    <property type="term" value="C:filamentous actin"/>
    <property type="evidence" value="ECO:0007669"/>
    <property type="project" value="TreeGrafter"/>
</dbReference>
<evidence type="ECO:0000256" key="3">
    <source>
        <dbReference type="ARBA" id="ARBA00022723"/>
    </source>
</evidence>
<dbReference type="GO" id="GO:0046872">
    <property type="term" value="F:metal ion binding"/>
    <property type="evidence" value="ECO:0007669"/>
    <property type="project" value="UniProtKB-KW"/>
</dbReference>
<dbReference type="GO" id="GO:0051371">
    <property type="term" value="F:muscle alpha-actinin binding"/>
    <property type="evidence" value="ECO:0007669"/>
    <property type="project" value="TreeGrafter"/>
</dbReference>
<dbReference type="GO" id="GO:0005912">
    <property type="term" value="C:adherens junction"/>
    <property type="evidence" value="ECO:0007669"/>
    <property type="project" value="TreeGrafter"/>
</dbReference>
<dbReference type="EMBL" id="AFYH01040789">
    <property type="status" value="NOT_ANNOTATED_CDS"/>
    <property type="molecule type" value="Genomic_DNA"/>
</dbReference>
<accession>H3AQ90</accession>
<dbReference type="Proteomes" id="UP000008672">
    <property type="component" value="Unassembled WGS sequence"/>
</dbReference>
<proteinExistence type="predicted"/>
<evidence type="ECO:0000256" key="2">
    <source>
        <dbReference type="ARBA" id="ARBA00022553"/>
    </source>
</evidence>
<keyword evidence="5 7" id="KW-0440">LIM domain</keyword>
<evidence type="ECO:0000313" key="9">
    <source>
        <dbReference type="Ensembl" id="ENSLACP00000011811.1"/>
    </source>
</evidence>
<evidence type="ECO:0000256" key="5">
    <source>
        <dbReference type="ARBA" id="ARBA00023038"/>
    </source>
</evidence>
<evidence type="ECO:0000313" key="10">
    <source>
        <dbReference type="Proteomes" id="UP000008672"/>
    </source>
</evidence>
<dbReference type="PANTHER" id="PTHR24214:SF1">
    <property type="entry name" value="PDZ AND LIM DOMAIN PROTEIN 2"/>
    <property type="match status" value="1"/>
</dbReference>
<protein>
    <recommendedName>
        <fullName evidence="8">LIM zinc-binding domain-containing protein</fullName>
    </recommendedName>
</protein>
<dbReference type="FunFam" id="2.10.110.10:FF:000085">
    <property type="entry name" value="PDZ and LIM domain 2 (mystique)"/>
    <property type="match status" value="1"/>
</dbReference>
<dbReference type="Ensembl" id="ENSLACT00000011901.1">
    <property type="protein sequence ID" value="ENSLACP00000011811.1"/>
    <property type="gene ID" value="ENSLACG00000010398.1"/>
</dbReference>
<dbReference type="GO" id="GO:0007507">
    <property type="term" value="P:heart development"/>
    <property type="evidence" value="ECO:0007669"/>
    <property type="project" value="TreeGrafter"/>
</dbReference>
<evidence type="ECO:0000256" key="4">
    <source>
        <dbReference type="ARBA" id="ARBA00022833"/>
    </source>
</evidence>
<dbReference type="EMBL" id="AFYH01040790">
    <property type="status" value="NOT_ANNOTATED_CDS"/>
    <property type="molecule type" value="Genomic_DNA"/>
</dbReference>
<dbReference type="Pfam" id="PF15936">
    <property type="entry name" value="DUF4749"/>
    <property type="match status" value="1"/>
</dbReference>
<evidence type="ECO:0000259" key="8">
    <source>
        <dbReference type="PROSITE" id="PS50023"/>
    </source>
</evidence>
<reference evidence="9" key="2">
    <citation type="submission" date="2025-08" db="UniProtKB">
        <authorList>
            <consortium name="Ensembl"/>
        </authorList>
    </citation>
    <scope>IDENTIFICATION</scope>
</reference>
<dbReference type="GO" id="GO:0030036">
    <property type="term" value="P:actin cytoskeleton organization"/>
    <property type="evidence" value="ECO:0007669"/>
    <property type="project" value="TreeGrafter"/>
</dbReference>
<reference evidence="10" key="1">
    <citation type="submission" date="2011-08" db="EMBL/GenBank/DDBJ databases">
        <title>The draft genome of Latimeria chalumnae.</title>
        <authorList>
            <person name="Di Palma F."/>
            <person name="Alfoldi J."/>
            <person name="Johnson J."/>
            <person name="Berlin A."/>
            <person name="Gnerre S."/>
            <person name="Jaffe D."/>
            <person name="MacCallum I."/>
            <person name="Young S."/>
            <person name="Walker B.J."/>
            <person name="Lander E."/>
            <person name="Lindblad-Toh K."/>
        </authorList>
    </citation>
    <scope>NUCLEOTIDE SEQUENCE [LARGE SCALE GENOMIC DNA]</scope>
    <source>
        <strain evidence="10">Wild caught</strain>
    </source>
</reference>
<dbReference type="PANTHER" id="PTHR24214">
    <property type="entry name" value="PDZ AND LIM DOMAIN PROTEIN ZASP"/>
    <property type="match status" value="1"/>
</dbReference>
<dbReference type="Pfam" id="PF00412">
    <property type="entry name" value="LIM"/>
    <property type="match status" value="1"/>
</dbReference>
<dbReference type="InterPro" id="IPR050604">
    <property type="entry name" value="PDZ-LIM_domain"/>
</dbReference>
<keyword evidence="6" id="KW-0206">Cytoskeleton</keyword>
<keyword evidence="6" id="KW-0963">Cytoplasm</keyword>
<reference evidence="9" key="3">
    <citation type="submission" date="2025-09" db="UniProtKB">
        <authorList>
            <consortium name="Ensembl"/>
        </authorList>
    </citation>
    <scope>IDENTIFICATION</scope>
</reference>
<evidence type="ECO:0000256" key="7">
    <source>
        <dbReference type="PROSITE-ProRule" id="PRU00125"/>
    </source>
</evidence>
<organism evidence="9 10">
    <name type="scientific">Latimeria chalumnae</name>
    <name type="common">Coelacanth</name>
    <dbReference type="NCBI Taxonomy" id="7897"/>
    <lineage>
        <taxon>Eukaryota</taxon>
        <taxon>Metazoa</taxon>
        <taxon>Chordata</taxon>
        <taxon>Craniata</taxon>
        <taxon>Vertebrata</taxon>
        <taxon>Euteleostomi</taxon>
        <taxon>Coelacanthiformes</taxon>
        <taxon>Coelacanthidae</taxon>
        <taxon>Latimeria</taxon>
    </lineage>
</organism>
<dbReference type="GeneTree" id="ENSGT00940000160418"/>
<dbReference type="AlphaFoldDB" id="H3AQ90"/>
<evidence type="ECO:0000256" key="1">
    <source>
        <dbReference type="ARBA" id="ARBA00004245"/>
    </source>
</evidence>
<dbReference type="PROSITE" id="PS50023">
    <property type="entry name" value="LIM_DOMAIN_2"/>
    <property type="match status" value="1"/>
</dbReference>
<keyword evidence="2" id="KW-0597">Phosphoprotein</keyword>
<evidence type="ECO:0000256" key="6">
    <source>
        <dbReference type="ARBA" id="ARBA00023212"/>
    </source>
</evidence>
<dbReference type="GO" id="GO:0030018">
    <property type="term" value="C:Z disc"/>
    <property type="evidence" value="ECO:0007669"/>
    <property type="project" value="TreeGrafter"/>
</dbReference>
<feature type="domain" description="LIM zinc-binding" evidence="8">
    <location>
        <begin position="74"/>
        <end position="134"/>
    </location>
</feature>
<dbReference type="EMBL" id="AFYH01040788">
    <property type="status" value="NOT_ANNOTATED_CDS"/>
    <property type="molecule type" value="Genomic_DNA"/>
</dbReference>
<sequence length="147" mass="16787">SDFDPAMKRFDQESEVYKMIQENRESKRAPRQSSTFHMLQEVLEADEKGSGTVRFPGKFSPNAPKSVAGVQKFHTCEKCGASIVNQAVRIMENHYRHPECYTCTDCGLNLKMRGHFWVGDLMYCEKHAKERYQAPEGAKVTAVYSKS</sequence>
<keyword evidence="3 7" id="KW-0479">Metal-binding</keyword>
<keyword evidence="10" id="KW-1185">Reference proteome</keyword>